<protein>
    <submittedName>
        <fullName evidence="2">OLC1v1009516C1</fullName>
    </submittedName>
</protein>
<dbReference type="InterPro" id="IPR011013">
    <property type="entry name" value="Gal_mutarotase_sf_dom"/>
</dbReference>
<dbReference type="GO" id="GO:0033499">
    <property type="term" value="P:galactose catabolic process via UDP-galactose, Leloir pathway"/>
    <property type="evidence" value="ECO:0007669"/>
    <property type="project" value="TreeGrafter"/>
</dbReference>
<dbReference type="PANTHER" id="PTHR10091">
    <property type="entry name" value="ALDOSE-1-EPIMERASE"/>
    <property type="match status" value="1"/>
</dbReference>
<dbReference type="GO" id="GO:0006006">
    <property type="term" value="P:glucose metabolic process"/>
    <property type="evidence" value="ECO:0007669"/>
    <property type="project" value="TreeGrafter"/>
</dbReference>
<keyword evidence="3" id="KW-1185">Reference proteome</keyword>
<gene>
    <name evidence="2" type="ORF">OLC1_LOCUS17499</name>
</gene>
<dbReference type="InterPro" id="IPR008183">
    <property type="entry name" value="Aldose_1/G6P_1-epimerase"/>
</dbReference>
<feature type="signal peptide" evidence="1">
    <location>
        <begin position="1"/>
        <end position="19"/>
    </location>
</feature>
<evidence type="ECO:0000313" key="3">
    <source>
        <dbReference type="Proteomes" id="UP001161247"/>
    </source>
</evidence>
<dbReference type="SUPFAM" id="SSF74650">
    <property type="entry name" value="Galactose mutarotase-like"/>
    <property type="match status" value="1"/>
</dbReference>
<reference evidence="2" key="1">
    <citation type="submission" date="2023-03" db="EMBL/GenBank/DDBJ databases">
        <authorList>
            <person name="Julca I."/>
        </authorList>
    </citation>
    <scope>NUCLEOTIDE SEQUENCE</scope>
</reference>
<accession>A0AAV1DP42</accession>
<name>A0AAV1DP42_OLDCO</name>
<dbReference type="EMBL" id="OX459123">
    <property type="protein sequence ID" value="CAI9109655.1"/>
    <property type="molecule type" value="Genomic_DNA"/>
</dbReference>
<dbReference type="Pfam" id="PF01263">
    <property type="entry name" value="Aldose_epim"/>
    <property type="match status" value="2"/>
</dbReference>
<dbReference type="GO" id="GO:0030246">
    <property type="term" value="F:carbohydrate binding"/>
    <property type="evidence" value="ECO:0007669"/>
    <property type="project" value="InterPro"/>
</dbReference>
<dbReference type="Proteomes" id="UP001161247">
    <property type="component" value="Chromosome 6"/>
</dbReference>
<dbReference type="InterPro" id="IPR014718">
    <property type="entry name" value="GH-type_carb-bd"/>
</dbReference>
<feature type="chain" id="PRO_5043348153" evidence="1">
    <location>
        <begin position="20"/>
        <end position="272"/>
    </location>
</feature>
<dbReference type="PANTHER" id="PTHR10091:SF0">
    <property type="entry name" value="GALACTOSE MUTAROTASE"/>
    <property type="match status" value="1"/>
</dbReference>
<dbReference type="GO" id="GO:0004034">
    <property type="term" value="F:aldose 1-epimerase activity"/>
    <property type="evidence" value="ECO:0007669"/>
    <property type="project" value="TreeGrafter"/>
</dbReference>
<sequence length="272" mass="29804">MSKFSFRFLSLIITVSVSGGIVNGNENKAEIYELKRGDFSFKATNYGARMVSLILPDKTGKPVDVALGFDSVKDYLNDTKNFGSISGRVANRIKNAQFTLNGVVYHLDKNSNGNNSIHGGKLGYNKVNWTVQEHVKDGPNPFIVFTYNSFDGEGGYPGNVSVTPDIIVVNVLSDEVQIFASRYLPTDNDLIPTGEIAPVNGTPYDFLKPRQIGSQINALNATNGYDTYYAFDAKKKDSEMSLVAIVNNNKNTGIGIRYLLVLRGCNFTLGIT</sequence>
<evidence type="ECO:0000313" key="2">
    <source>
        <dbReference type="EMBL" id="CAI9109655.1"/>
    </source>
</evidence>
<dbReference type="AlphaFoldDB" id="A0AAV1DP42"/>
<proteinExistence type="predicted"/>
<keyword evidence="1" id="KW-0732">Signal</keyword>
<evidence type="ECO:0000256" key="1">
    <source>
        <dbReference type="SAM" id="SignalP"/>
    </source>
</evidence>
<organism evidence="2 3">
    <name type="scientific">Oldenlandia corymbosa var. corymbosa</name>
    <dbReference type="NCBI Taxonomy" id="529605"/>
    <lineage>
        <taxon>Eukaryota</taxon>
        <taxon>Viridiplantae</taxon>
        <taxon>Streptophyta</taxon>
        <taxon>Embryophyta</taxon>
        <taxon>Tracheophyta</taxon>
        <taxon>Spermatophyta</taxon>
        <taxon>Magnoliopsida</taxon>
        <taxon>eudicotyledons</taxon>
        <taxon>Gunneridae</taxon>
        <taxon>Pentapetalae</taxon>
        <taxon>asterids</taxon>
        <taxon>lamiids</taxon>
        <taxon>Gentianales</taxon>
        <taxon>Rubiaceae</taxon>
        <taxon>Rubioideae</taxon>
        <taxon>Spermacoceae</taxon>
        <taxon>Hedyotis-Oldenlandia complex</taxon>
        <taxon>Oldenlandia</taxon>
    </lineage>
</organism>
<dbReference type="Gene3D" id="2.70.98.10">
    <property type="match status" value="2"/>
</dbReference>